<feature type="transmembrane region" description="Helical" evidence="7">
    <location>
        <begin position="243"/>
        <end position="264"/>
    </location>
</feature>
<evidence type="ECO:0000313" key="9">
    <source>
        <dbReference type="EMBL" id="GKT24080.1"/>
    </source>
</evidence>
<dbReference type="PANTHER" id="PTHR12791">
    <property type="entry name" value="GOLGI SNARE BET1-RELATED"/>
    <property type="match status" value="1"/>
</dbReference>
<feature type="coiled-coil region" evidence="6">
    <location>
        <begin position="28"/>
        <end position="62"/>
    </location>
</feature>
<evidence type="ECO:0000256" key="7">
    <source>
        <dbReference type="SAM" id="Phobius"/>
    </source>
</evidence>
<dbReference type="PROSITE" id="PS50192">
    <property type="entry name" value="T_SNARE"/>
    <property type="match status" value="1"/>
</dbReference>
<keyword evidence="4 7" id="KW-1133">Transmembrane helix</keyword>
<proteinExistence type="predicted"/>
<comment type="caution">
    <text evidence="9">The sequence shown here is derived from an EMBL/GenBank/DDBJ whole genome shotgun (WGS) entry which is preliminary data.</text>
</comment>
<reference evidence="9" key="1">
    <citation type="submission" date="2022-03" db="EMBL/GenBank/DDBJ databases">
        <title>Draft genome sequence of Aduncisulcus paluster, a free-living microaerophilic Fornicata.</title>
        <authorList>
            <person name="Yuyama I."/>
            <person name="Kume K."/>
            <person name="Tamura T."/>
            <person name="Inagaki Y."/>
            <person name="Hashimoto T."/>
        </authorList>
    </citation>
    <scope>NUCLEOTIDE SEQUENCE</scope>
    <source>
        <strain evidence="9">NY0171</strain>
    </source>
</reference>
<evidence type="ECO:0000256" key="6">
    <source>
        <dbReference type="SAM" id="Coils"/>
    </source>
</evidence>
<keyword evidence="3 7" id="KW-0812">Transmembrane</keyword>
<evidence type="ECO:0000256" key="1">
    <source>
        <dbReference type="ARBA" id="ARBA00004167"/>
    </source>
</evidence>
<organism evidence="9 10">
    <name type="scientific">Aduncisulcus paluster</name>
    <dbReference type="NCBI Taxonomy" id="2918883"/>
    <lineage>
        <taxon>Eukaryota</taxon>
        <taxon>Metamonada</taxon>
        <taxon>Carpediemonas-like organisms</taxon>
        <taxon>Aduncisulcus</taxon>
    </lineage>
</organism>
<feature type="domain" description="T-SNARE coiled-coil homology" evidence="8">
    <location>
        <begin position="171"/>
        <end position="233"/>
    </location>
</feature>
<evidence type="ECO:0000256" key="2">
    <source>
        <dbReference type="ARBA" id="ARBA00022448"/>
    </source>
</evidence>
<dbReference type="CDD" id="cd15841">
    <property type="entry name" value="SNARE_Qc"/>
    <property type="match status" value="1"/>
</dbReference>
<comment type="subcellular location">
    <subcellularLocation>
        <location evidence="1">Membrane</location>
        <topology evidence="1">Single-pass membrane protein</topology>
    </subcellularLocation>
</comment>
<dbReference type="Gene3D" id="1.20.5.110">
    <property type="match status" value="1"/>
</dbReference>
<evidence type="ECO:0000256" key="3">
    <source>
        <dbReference type="ARBA" id="ARBA00022692"/>
    </source>
</evidence>
<keyword evidence="5 7" id="KW-0472">Membrane</keyword>
<keyword evidence="10" id="KW-1185">Reference proteome</keyword>
<evidence type="ECO:0000313" key="10">
    <source>
        <dbReference type="Proteomes" id="UP001057375"/>
    </source>
</evidence>
<dbReference type="InterPro" id="IPR000727">
    <property type="entry name" value="T_SNARE_dom"/>
</dbReference>
<name>A0ABQ5K258_9EUKA</name>
<dbReference type="SUPFAM" id="SSF58038">
    <property type="entry name" value="SNARE fusion complex"/>
    <property type="match status" value="1"/>
</dbReference>
<sequence>MLNLRKKVREVEATIKDPEQNLKRISSLQMLRTELEVFNRERAELRDLFEREKIELQKHVDEDGLDPRDAEDINTERKRICDLTDEHYDQIHDAYYALSDTRQVGRFGGRQRSMFSRPTEMTRTRLELQTKDSSFSSGRVSGPIPEVDVSIADTELGDIDGDYEAQMAVIRKQEDMIDDRLDVMHEVLLSVKKQTYVIRDEMELQDVMIDDTAERMDETAATLDNETKRMKKIVKKLRSGSKVIVDIILIVVLLGVIGTAYWLIKQRTG</sequence>
<evidence type="ECO:0000259" key="8">
    <source>
        <dbReference type="PROSITE" id="PS50192"/>
    </source>
</evidence>
<keyword evidence="2" id="KW-0813">Transport</keyword>
<evidence type="ECO:0000256" key="5">
    <source>
        <dbReference type="ARBA" id="ARBA00023136"/>
    </source>
</evidence>
<protein>
    <recommendedName>
        <fullName evidence="8">t-SNARE coiled-coil homology domain-containing protein</fullName>
    </recommendedName>
</protein>
<dbReference type="EMBL" id="BQXS01012504">
    <property type="protein sequence ID" value="GKT24080.1"/>
    <property type="molecule type" value="Genomic_DNA"/>
</dbReference>
<gene>
    <name evidence="9" type="ORF">ADUPG1_012621</name>
</gene>
<evidence type="ECO:0000256" key="4">
    <source>
        <dbReference type="ARBA" id="ARBA00022989"/>
    </source>
</evidence>
<accession>A0ABQ5K258</accession>
<keyword evidence="6" id="KW-0175">Coiled coil</keyword>
<dbReference type="Proteomes" id="UP001057375">
    <property type="component" value="Unassembled WGS sequence"/>
</dbReference>